<organism evidence="1 2">
    <name type="scientific">Dryococelus australis</name>
    <dbReference type="NCBI Taxonomy" id="614101"/>
    <lineage>
        <taxon>Eukaryota</taxon>
        <taxon>Metazoa</taxon>
        <taxon>Ecdysozoa</taxon>
        <taxon>Arthropoda</taxon>
        <taxon>Hexapoda</taxon>
        <taxon>Insecta</taxon>
        <taxon>Pterygota</taxon>
        <taxon>Neoptera</taxon>
        <taxon>Polyneoptera</taxon>
        <taxon>Phasmatodea</taxon>
        <taxon>Verophasmatodea</taxon>
        <taxon>Anareolatae</taxon>
        <taxon>Phasmatidae</taxon>
        <taxon>Eurycanthinae</taxon>
        <taxon>Dryococelus</taxon>
    </lineage>
</organism>
<evidence type="ECO:0000313" key="1">
    <source>
        <dbReference type="EMBL" id="KAJ8877515.1"/>
    </source>
</evidence>
<gene>
    <name evidence="1" type="ORF">PR048_021970</name>
</gene>
<accession>A0ABQ9GZP8</accession>
<dbReference type="EMBL" id="JARBHB010000008">
    <property type="protein sequence ID" value="KAJ8877515.1"/>
    <property type="molecule type" value="Genomic_DNA"/>
</dbReference>
<proteinExistence type="predicted"/>
<dbReference type="Proteomes" id="UP001159363">
    <property type="component" value="Chromosome 7"/>
</dbReference>
<name>A0ABQ9GZP8_9NEOP</name>
<reference evidence="1 2" key="1">
    <citation type="submission" date="2023-02" db="EMBL/GenBank/DDBJ databases">
        <title>LHISI_Scaffold_Assembly.</title>
        <authorList>
            <person name="Stuart O.P."/>
            <person name="Cleave R."/>
            <person name="Magrath M.J.L."/>
            <person name="Mikheyev A.S."/>
        </authorList>
    </citation>
    <scope>NUCLEOTIDE SEQUENCE [LARGE SCALE GENOMIC DNA]</scope>
    <source>
        <strain evidence="1">Daus_M_001</strain>
        <tissue evidence="1">Leg muscle</tissue>
    </source>
</reference>
<dbReference type="Pfam" id="PF14223">
    <property type="entry name" value="Retrotran_gag_2"/>
    <property type="match status" value="1"/>
</dbReference>
<comment type="caution">
    <text evidence="1">The sequence shown here is derived from an EMBL/GenBank/DDBJ whole genome shotgun (WGS) entry which is preliminary data.</text>
</comment>
<sequence length="163" mass="19298">MEVYKEIIDKLEGPSNWMDWKFQVKIQLQVHGCMNAVEVKIIPLTDEPDKTSAQIMKKHEEKMLLEKAEFIDQHIIVCSLSNQVRQLVNMCTSAKEMWDKLHCVYEQRTEQQQDRLFNQFFSIREKDPCNAVAKHIAKLENCGLSYKMRPGRTIKQNWQIHFS</sequence>
<keyword evidence="2" id="KW-1185">Reference proteome</keyword>
<evidence type="ECO:0000313" key="2">
    <source>
        <dbReference type="Proteomes" id="UP001159363"/>
    </source>
</evidence>
<protein>
    <submittedName>
        <fullName evidence="1">Uncharacterized protein</fullName>
    </submittedName>
</protein>